<protein>
    <submittedName>
        <fullName evidence="3">Uncharacterized protein</fullName>
    </submittedName>
</protein>
<evidence type="ECO:0000256" key="2">
    <source>
        <dbReference type="SAM" id="Phobius"/>
    </source>
</evidence>
<comment type="caution">
    <text evidence="3">The sequence shown here is derived from an EMBL/GenBank/DDBJ whole genome shotgun (WGS) entry which is preliminary data.</text>
</comment>
<feature type="transmembrane region" description="Helical" evidence="2">
    <location>
        <begin position="108"/>
        <end position="128"/>
    </location>
</feature>
<keyword evidence="4" id="KW-1185">Reference proteome</keyword>
<organism evidence="3 4">
    <name type="scientific">Mycena sanguinolenta</name>
    <dbReference type="NCBI Taxonomy" id="230812"/>
    <lineage>
        <taxon>Eukaryota</taxon>
        <taxon>Fungi</taxon>
        <taxon>Dikarya</taxon>
        <taxon>Basidiomycota</taxon>
        <taxon>Agaricomycotina</taxon>
        <taxon>Agaricomycetes</taxon>
        <taxon>Agaricomycetidae</taxon>
        <taxon>Agaricales</taxon>
        <taxon>Marasmiineae</taxon>
        <taxon>Mycenaceae</taxon>
        <taxon>Mycena</taxon>
    </lineage>
</organism>
<keyword evidence="2" id="KW-1133">Transmembrane helix</keyword>
<evidence type="ECO:0000313" key="4">
    <source>
        <dbReference type="Proteomes" id="UP000623467"/>
    </source>
</evidence>
<reference evidence="3" key="1">
    <citation type="submission" date="2020-05" db="EMBL/GenBank/DDBJ databases">
        <title>Mycena genomes resolve the evolution of fungal bioluminescence.</title>
        <authorList>
            <person name="Tsai I.J."/>
        </authorList>
    </citation>
    <scope>NUCLEOTIDE SEQUENCE</scope>
    <source>
        <strain evidence="3">160909Yilan</strain>
    </source>
</reference>
<keyword evidence="2" id="KW-0812">Transmembrane</keyword>
<proteinExistence type="predicted"/>
<dbReference type="Proteomes" id="UP000623467">
    <property type="component" value="Unassembled WGS sequence"/>
</dbReference>
<evidence type="ECO:0000313" key="3">
    <source>
        <dbReference type="EMBL" id="KAF7366448.1"/>
    </source>
</evidence>
<feature type="region of interest" description="Disordered" evidence="1">
    <location>
        <begin position="1"/>
        <end position="24"/>
    </location>
</feature>
<name>A0A8H7DBY3_9AGAR</name>
<accession>A0A8H7DBY3</accession>
<dbReference type="OrthoDB" id="2947455at2759"/>
<gene>
    <name evidence="3" type="ORF">MSAN_00901800</name>
</gene>
<dbReference type="EMBL" id="JACAZH010000006">
    <property type="protein sequence ID" value="KAF7366448.1"/>
    <property type="molecule type" value="Genomic_DNA"/>
</dbReference>
<feature type="region of interest" description="Disordered" evidence="1">
    <location>
        <begin position="37"/>
        <end position="79"/>
    </location>
</feature>
<dbReference type="AlphaFoldDB" id="A0A8H7DBY3"/>
<sequence>MPSLPPSPTRSTFEPTTRRADSAPFFQYDDQDSFYHSRKSSADIEASCLVPSDPTDSTMSDLPPSPSKKTRRNTYPDPHGWFEFRKTPLLPIAENPKATAERKFERRLAAGSWCAMLALLLLTIYFLMRET</sequence>
<evidence type="ECO:0000256" key="1">
    <source>
        <dbReference type="SAM" id="MobiDB-lite"/>
    </source>
</evidence>
<keyword evidence="2" id="KW-0472">Membrane</keyword>